<dbReference type="InterPro" id="IPR035979">
    <property type="entry name" value="RBD_domain_sf"/>
</dbReference>
<sequence length="304" mass="35650">MSSSSSQQQTPLSTKPKVDPNGKYYEWLGIENWQEATAETIQKAFRKKASQYHPDRVSDENKKKEYEHLFSKITEANTILKDPELKSKYDLILKQAEYKERQQKEMDAKTKDLRESLELREKLAQQNKLKKEKSDQVLLNKEMAYLIKESGGYDMLHQVQEKRREREKKQKNKNGNSNSCQVIVKWKKTQDVTEDSLKVLFSRLFGPINIMIFKEPKRRCVISFESSSSAQKAANYDWKEHTQYKFKVKMAGSEDSETKKRELSTPTRSTSDENNDNVTPEEDNQNYDLNLRLMRLAAKKQKTS</sequence>
<dbReference type="InterPro" id="IPR036869">
    <property type="entry name" value="J_dom_sf"/>
</dbReference>
<evidence type="ECO:0000256" key="5">
    <source>
        <dbReference type="ARBA" id="ARBA00023242"/>
    </source>
</evidence>
<dbReference type="PROSITE" id="PS50076">
    <property type="entry name" value="DNAJ_2"/>
    <property type="match status" value="1"/>
</dbReference>
<name>A0A6A5BCU7_NAEFO</name>
<accession>A0A6A5BCU7</accession>
<evidence type="ECO:0000259" key="7">
    <source>
        <dbReference type="PROSITE" id="PS50076"/>
    </source>
</evidence>
<protein>
    <recommendedName>
        <fullName evidence="7">J domain-containing protein</fullName>
    </recommendedName>
</protein>
<dbReference type="PANTHER" id="PTHR44313">
    <property type="entry name" value="DNAJ HOMOLOG SUBFAMILY C MEMBER 17"/>
    <property type="match status" value="1"/>
</dbReference>
<dbReference type="SUPFAM" id="SSF46565">
    <property type="entry name" value="Chaperone J-domain"/>
    <property type="match status" value="1"/>
</dbReference>
<feature type="region of interest" description="Disordered" evidence="6">
    <location>
        <begin position="1"/>
        <end position="22"/>
    </location>
</feature>
<dbReference type="VEuPathDB" id="AmoebaDB:NF0077540"/>
<dbReference type="GO" id="GO:0005737">
    <property type="term" value="C:cytoplasm"/>
    <property type="evidence" value="ECO:0007669"/>
    <property type="project" value="UniProtKB-SubCell"/>
</dbReference>
<dbReference type="GO" id="GO:0003723">
    <property type="term" value="F:RNA binding"/>
    <property type="evidence" value="ECO:0007669"/>
    <property type="project" value="InterPro"/>
</dbReference>
<dbReference type="RefSeq" id="XP_044557406.1">
    <property type="nucleotide sequence ID" value="XM_044712847.1"/>
</dbReference>
<dbReference type="Proteomes" id="UP000444721">
    <property type="component" value="Unassembled WGS sequence"/>
</dbReference>
<dbReference type="InterPro" id="IPR012677">
    <property type="entry name" value="Nucleotide-bd_a/b_plait_sf"/>
</dbReference>
<dbReference type="InterPro" id="IPR052094">
    <property type="entry name" value="Pre-mRNA-splicing_ERAD"/>
</dbReference>
<feature type="domain" description="J" evidence="7">
    <location>
        <begin position="23"/>
        <end position="93"/>
    </location>
</feature>
<feature type="region of interest" description="Disordered" evidence="6">
    <location>
        <begin position="158"/>
        <end position="177"/>
    </location>
</feature>
<dbReference type="InterPro" id="IPR001623">
    <property type="entry name" value="DnaJ_domain"/>
</dbReference>
<dbReference type="Pfam" id="PF00076">
    <property type="entry name" value="RRM_1"/>
    <property type="match status" value="1"/>
</dbReference>
<dbReference type="AlphaFoldDB" id="A0A6A5BCU7"/>
<keyword evidence="3" id="KW-0963">Cytoplasm</keyword>
<dbReference type="GeneID" id="68116158"/>
<proteinExistence type="predicted"/>
<dbReference type="InterPro" id="IPR000504">
    <property type="entry name" value="RRM_dom"/>
</dbReference>
<dbReference type="Gene3D" id="3.30.70.330">
    <property type="match status" value="1"/>
</dbReference>
<keyword evidence="9" id="KW-1185">Reference proteome</keyword>
<evidence type="ECO:0000256" key="2">
    <source>
        <dbReference type="ARBA" id="ARBA00004496"/>
    </source>
</evidence>
<dbReference type="Pfam" id="PF00226">
    <property type="entry name" value="DnaJ"/>
    <property type="match status" value="1"/>
</dbReference>
<dbReference type="GO" id="GO:0000390">
    <property type="term" value="P:spliceosomal complex disassembly"/>
    <property type="evidence" value="ECO:0007669"/>
    <property type="project" value="TreeGrafter"/>
</dbReference>
<dbReference type="VEuPathDB" id="AmoebaDB:NfTy_047520"/>
<dbReference type="VEuPathDB" id="AmoebaDB:FDP41_008941"/>
<feature type="region of interest" description="Disordered" evidence="6">
    <location>
        <begin position="250"/>
        <end position="289"/>
    </location>
</feature>
<evidence type="ECO:0000313" key="8">
    <source>
        <dbReference type="EMBL" id="KAF0972692.1"/>
    </source>
</evidence>
<dbReference type="SMART" id="SM00271">
    <property type="entry name" value="DnaJ"/>
    <property type="match status" value="1"/>
</dbReference>
<comment type="subcellular location">
    <subcellularLocation>
        <location evidence="2">Cytoplasm</location>
    </subcellularLocation>
    <subcellularLocation>
        <location evidence="1">Nucleus</location>
    </subcellularLocation>
</comment>
<evidence type="ECO:0000256" key="1">
    <source>
        <dbReference type="ARBA" id="ARBA00004123"/>
    </source>
</evidence>
<feature type="compositionally biased region" description="Basic and acidic residues" evidence="6">
    <location>
        <begin position="159"/>
        <end position="168"/>
    </location>
</feature>
<dbReference type="GO" id="GO:0005681">
    <property type="term" value="C:spliceosomal complex"/>
    <property type="evidence" value="ECO:0007669"/>
    <property type="project" value="TreeGrafter"/>
</dbReference>
<organism evidence="8 9">
    <name type="scientific">Naegleria fowleri</name>
    <name type="common">Brain eating amoeba</name>
    <dbReference type="NCBI Taxonomy" id="5763"/>
    <lineage>
        <taxon>Eukaryota</taxon>
        <taxon>Discoba</taxon>
        <taxon>Heterolobosea</taxon>
        <taxon>Tetramitia</taxon>
        <taxon>Eutetramitia</taxon>
        <taxon>Vahlkampfiidae</taxon>
        <taxon>Naegleria</taxon>
    </lineage>
</organism>
<evidence type="ECO:0000256" key="3">
    <source>
        <dbReference type="ARBA" id="ARBA00022490"/>
    </source>
</evidence>
<evidence type="ECO:0000256" key="4">
    <source>
        <dbReference type="ARBA" id="ARBA00023186"/>
    </source>
</evidence>
<dbReference type="CDD" id="cd06257">
    <property type="entry name" value="DnaJ"/>
    <property type="match status" value="1"/>
</dbReference>
<feature type="compositionally biased region" description="Acidic residues" evidence="6">
    <location>
        <begin position="273"/>
        <end position="285"/>
    </location>
</feature>
<dbReference type="OMA" id="SKMSNEQ"/>
<dbReference type="EMBL" id="VFQX01000066">
    <property type="protein sequence ID" value="KAF0972692.1"/>
    <property type="molecule type" value="Genomic_DNA"/>
</dbReference>
<keyword evidence="5" id="KW-0539">Nucleus</keyword>
<reference evidence="8 9" key="1">
    <citation type="journal article" date="2019" name="Sci. Rep.">
        <title>Nanopore sequencing improves the draft genome of the human pathogenic amoeba Naegleria fowleri.</title>
        <authorList>
            <person name="Liechti N."/>
            <person name="Schurch N."/>
            <person name="Bruggmann R."/>
            <person name="Wittwer M."/>
        </authorList>
    </citation>
    <scope>NUCLEOTIDE SEQUENCE [LARGE SCALE GENOMIC DNA]</scope>
    <source>
        <strain evidence="8 9">ATCC 30894</strain>
    </source>
</reference>
<keyword evidence="4" id="KW-0143">Chaperone</keyword>
<dbReference type="PANTHER" id="PTHR44313:SF1">
    <property type="entry name" value="DNAJ HOMOLOG SUBFAMILY C MEMBER 17"/>
    <property type="match status" value="1"/>
</dbReference>
<comment type="caution">
    <text evidence="8">The sequence shown here is derived from an EMBL/GenBank/DDBJ whole genome shotgun (WGS) entry which is preliminary data.</text>
</comment>
<gene>
    <name evidence="8" type="ORF">FDP41_008941</name>
</gene>
<evidence type="ECO:0000256" key="6">
    <source>
        <dbReference type="SAM" id="MobiDB-lite"/>
    </source>
</evidence>
<dbReference type="Gene3D" id="1.10.287.110">
    <property type="entry name" value="DnaJ domain"/>
    <property type="match status" value="1"/>
</dbReference>
<evidence type="ECO:0000313" key="9">
    <source>
        <dbReference type="Proteomes" id="UP000444721"/>
    </source>
</evidence>
<dbReference type="OrthoDB" id="376357at2759"/>
<dbReference type="CDD" id="cd00590">
    <property type="entry name" value="RRM_SF"/>
    <property type="match status" value="1"/>
</dbReference>
<dbReference type="SUPFAM" id="SSF54928">
    <property type="entry name" value="RNA-binding domain, RBD"/>
    <property type="match status" value="1"/>
</dbReference>